<evidence type="ECO:0000313" key="3">
    <source>
        <dbReference type="Proteomes" id="UP001218218"/>
    </source>
</evidence>
<protein>
    <submittedName>
        <fullName evidence="2">Uncharacterized protein</fullName>
    </submittedName>
</protein>
<feature type="compositionally biased region" description="Low complexity" evidence="1">
    <location>
        <begin position="442"/>
        <end position="462"/>
    </location>
</feature>
<comment type="caution">
    <text evidence="2">The sequence shown here is derived from an EMBL/GenBank/DDBJ whole genome shotgun (WGS) entry which is preliminary data.</text>
</comment>
<feature type="compositionally biased region" description="Basic and acidic residues" evidence="1">
    <location>
        <begin position="468"/>
        <end position="477"/>
    </location>
</feature>
<accession>A0AAD7ES11</accession>
<proteinExistence type="predicted"/>
<dbReference type="AlphaFoldDB" id="A0AAD7ES11"/>
<name>A0AAD7ES11_9AGAR</name>
<feature type="compositionally biased region" description="Acidic residues" evidence="1">
    <location>
        <begin position="478"/>
        <end position="489"/>
    </location>
</feature>
<evidence type="ECO:0000256" key="1">
    <source>
        <dbReference type="SAM" id="MobiDB-lite"/>
    </source>
</evidence>
<dbReference type="EMBL" id="JARIHO010000018">
    <property type="protein sequence ID" value="KAJ7348001.1"/>
    <property type="molecule type" value="Genomic_DNA"/>
</dbReference>
<evidence type="ECO:0000313" key="2">
    <source>
        <dbReference type="EMBL" id="KAJ7348001.1"/>
    </source>
</evidence>
<gene>
    <name evidence="2" type="ORF">DFH08DRAFT_156029</name>
</gene>
<keyword evidence="3" id="KW-1185">Reference proteome</keyword>
<sequence>MSKHRPSTLLQATMRISAAGKTVRDTTKDRTDMRTVSQCPEPRRCLFALCTHAHDPIVLKSTPAPTSSYVTCTPYRYVPRVPQEIIDLITSYMASEPASLLACTLVCWAFVPTCRAYLLRAPCFPMLSPAPALLHTTLLRSPHLAAHVRDLTIHRPHTPGLWVAPDSPLPALLGMLPNLKSFSLFGCWGDWRDLPPALAAAILRLVAGGGLERLHVLTVANVPAAFLRSALSLRVVSLFYVGLDPAEKVRKRKVRPTQPQLVEGGETPEYLNLSLDSKVGKVLEYMQEKGGAPTSNYFSRVRRLALNPIPNSPGSAQNFARVLRAVEGTLERLEVQWHEAHKNHIDPALYDPARLTRLRSVWLHIIMEAAPPPSSNSHATPAAHHAHGYHSTLPNAKANAPTNSLIPSYLPAYLARLRASNPRVERVGIVLYLPEGRGLVPPVASSPVSHPSSATSGGVHVGEVGEEGVGRDDRGEGDGGEGEETEDSDPLLPALDAALASFPSLRAVHVRVVPECSPPSVVPDYVGFLRRGLGRTAARFGLDAGRASGLAAGAEWTRTGGGGWNTAGRDGDAEAEAEAEVERKEAWRAELRARNLDELREERERGDGDGWGLTLEQGYRARGAAVMPLLPGMDVWPRRGH</sequence>
<organism evidence="2 3">
    <name type="scientific">Mycena albidolilacea</name>
    <dbReference type="NCBI Taxonomy" id="1033008"/>
    <lineage>
        <taxon>Eukaryota</taxon>
        <taxon>Fungi</taxon>
        <taxon>Dikarya</taxon>
        <taxon>Basidiomycota</taxon>
        <taxon>Agaricomycotina</taxon>
        <taxon>Agaricomycetes</taxon>
        <taxon>Agaricomycetidae</taxon>
        <taxon>Agaricales</taxon>
        <taxon>Marasmiineae</taxon>
        <taxon>Mycenaceae</taxon>
        <taxon>Mycena</taxon>
    </lineage>
</organism>
<feature type="region of interest" description="Disordered" evidence="1">
    <location>
        <begin position="442"/>
        <end position="489"/>
    </location>
</feature>
<dbReference type="Proteomes" id="UP001218218">
    <property type="component" value="Unassembled WGS sequence"/>
</dbReference>
<reference evidence="2" key="1">
    <citation type="submission" date="2023-03" db="EMBL/GenBank/DDBJ databases">
        <title>Massive genome expansion in bonnet fungi (Mycena s.s.) driven by repeated elements and novel gene families across ecological guilds.</title>
        <authorList>
            <consortium name="Lawrence Berkeley National Laboratory"/>
            <person name="Harder C.B."/>
            <person name="Miyauchi S."/>
            <person name="Viragh M."/>
            <person name="Kuo A."/>
            <person name="Thoen E."/>
            <person name="Andreopoulos B."/>
            <person name="Lu D."/>
            <person name="Skrede I."/>
            <person name="Drula E."/>
            <person name="Henrissat B."/>
            <person name="Morin E."/>
            <person name="Kohler A."/>
            <person name="Barry K."/>
            <person name="LaButti K."/>
            <person name="Morin E."/>
            <person name="Salamov A."/>
            <person name="Lipzen A."/>
            <person name="Mereny Z."/>
            <person name="Hegedus B."/>
            <person name="Baldrian P."/>
            <person name="Stursova M."/>
            <person name="Weitz H."/>
            <person name="Taylor A."/>
            <person name="Grigoriev I.V."/>
            <person name="Nagy L.G."/>
            <person name="Martin F."/>
            <person name="Kauserud H."/>
        </authorList>
    </citation>
    <scope>NUCLEOTIDE SEQUENCE</scope>
    <source>
        <strain evidence="2">CBHHK002</strain>
    </source>
</reference>
<feature type="region of interest" description="Disordered" evidence="1">
    <location>
        <begin position="373"/>
        <end position="396"/>
    </location>
</feature>